<evidence type="ECO:0000313" key="2">
    <source>
        <dbReference type="Proteomes" id="UP001604277"/>
    </source>
</evidence>
<dbReference type="EMBL" id="JBFOLJ010000003">
    <property type="protein sequence ID" value="KAL2549288.1"/>
    <property type="molecule type" value="Genomic_DNA"/>
</dbReference>
<organism evidence="1 2">
    <name type="scientific">Forsythia ovata</name>
    <dbReference type="NCBI Taxonomy" id="205694"/>
    <lineage>
        <taxon>Eukaryota</taxon>
        <taxon>Viridiplantae</taxon>
        <taxon>Streptophyta</taxon>
        <taxon>Embryophyta</taxon>
        <taxon>Tracheophyta</taxon>
        <taxon>Spermatophyta</taxon>
        <taxon>Magnoliopsida</taxon>
        <taxon>eudicotyledons</taxon>
        <taxon>Gunneridae</taxon>
        <taxon>Pentapetalae</taxon>
        <taxon>asterids</taxon>
        <taxon>lamiids</taxon>
        <taxon>Lamiales</taxon>
        <taxon>Oleaceae</taxon>
        <taxon>Forsythieae</taxon>
        <taxon>Forsythia</taxon>
    </lineage>
</organism>
<proteinExistence type="predicted"/>
<dbReference type="AlphaFoldDB" id="A0ABD1WKR4"/>
<name>A0ABD1WKR4_9LAMI</name>
<comment type="caution">
    <text evidence="1">The sequence shown here is derived from an EMBL/GenBank/DDBJ whole genome shotgun (WGS) entry which is preliminary data.</text>
</comment>
<sequence>MSTTVVVSLATILEDLSFLLLPPFPQCIMHLIEIFSEHGQRVAIVIFRHLDKIRHPLSMKNFCGALIHYLDEDAEYLAVQLIVVEKQVDDAIALKSSTTVTNQVEASLEDGATNRLSTPKD</sequence>
<keyword evidence="2" id="KW-1185">Reference proteome</keyword>
<accession>A0ABD1WKR4</accession>
<dbReference type="Proteomes" id="UP001604277">
    <property type="component" value="Unassembled WGS sequence"/>
</dbReference>
<protein>
    <submittedName>
        <fullName evidence="1">Uncharacterized protein</fullName>
    </submittedName>
</protein>
<evidence type="ECO:0000313" key="1">
    <source>
        <dbReference type="EMBL" id="KAL2549288.1"/>
    </source>
</evidence>
<reference evidence="2" key="1">
    <citation type="submission" date="2024-07" db="EMBL/GenBank/DDBJ databases">
        <title>Two chromosome-level genome assemblies of Korean endemic species Abeliophyllum distichum and Forsythia ovata (Oleaceae).</title>
        <authorList>
            <person name="Jang H."/>
        </authorList>
    </citation>
    <scope>NUCLEOTIDE SEQUENCE [LARGE SCALE GENOMIC DNA]</scope>
</reference>
<gene>
    <name evidence="1" type="ORF">Fot_10818</name>
</gene>